<evidence type="ECO:0000256" key="7">
    <source>
        <dbReference type="SAM" id="Phobius"/>
    </source>
</evidence>
<reference evidence="8" key="1">
    <citation type="submission" date="2020-12" db="EMBL/GenBank/DDBJ databases">
        <title>M. sibirica DSM 26468T genome.</title>
        <authorList>
            <person name="Thieme N."/>
            <person name="Rettenmaier R."/>
            <person name="Zverlov V."/>
            <person name="Liebl W."/>
        </authorList>
    </citation>
    <scope>NUCLEOTIDE SEQUENCE</scope>
    <source>
        <strain evidence="8">DSM 26468</strain>
    </source>
</reference>
<feature type="transmembrane region" description="Helical" evidence="7">
    <location>
        <begin position="416"/>
        <end position="438"/>
    </location>
</feature>
<comment type="caution">
    <text evidence="8">The sequence shown here is derived from an EMBL/GenBank/DDBJ whole genome shotgun (WGS) entry which is preliminary data.</text>
</comment>
<dbReference type="CDD" id="cd13127">
    <property type="entry name" value="MATE_tuaB_like"/>
    <property type="match status" value="1"/>
</dbReference>
<dbReference type="PANTHER" id="PTHR30250">
    <property type="entry name" value="PST FAMILY PREDICTED COLANIC ACID TRANSPORTER"/>
    <property type="match status" value="1"/>
</dbReference>
<feature type="transmembrane region" description="Helical" evidence="7">
    <location>
        <begin position="84"/>
        <end position="104"/>
    </location>
</feature>
<name>A0A8J7KVN5_9FIRM</name>
<feature type="transmembrane region" description="Helical" evidence="7">
    <location>
        <begin position="256"/>
        <end position="275"/>
    </location>
</feature>
<accession>A0A8J7KVN5</accession>
<evidence type="ECO:0000313" key="8">
    <source>
        <dbReference type="EMBL" id="MBH1939372.1"/>
    </source>
</evidence>
<evidence type="ECO:0000256" key="2">
    <source>
        <dbReference type="ARBA" id="ARBA00007430"/>
    </source>
</evidence>
<dbReference type="AlphaFoldDB" id="A0A8J7KVN5"/>
<feature type="transmembrane region" description="Helical" evidence="7">
    <location>
        <begin position="215"/>
        <end position="244"/>
    </location>
</feature>
<evidence type="ECO:0000256" key="3">
    <source>
        <dbReference type="ARBA" id="ARBA00022475"/>
    </source>
</evidence>
<feature type="transmembrane region" description="Helical" evidence="7">
    <location>
        <begin position="150"/>
        <end position="169"/>
    </location>
</feature>
<feature type="transmembrane region" description="Helical" evidence="7">
    <location>
        <begin position="326"/>
        <end position="347"/>
    </location>
</feature>
<feature type="transmembrane region" description="Helical" evidence="7">
    <location>
        <begin position="385"/>
        <end position="409"/>
    </location>
</feature>
<dbReference type="EMBL" id="JAEAGR010000001">
    <property type="protein sequence ID" value="MBH1939372.1"/>
    <property type="molecule type" value="Genomic_DNA"/>
</dbReference>
<evidence type="ECO:0000256" key="4">
    <source>
        <dbReference type="ARBA" id="ARBA00022692"/>
    </source>
</evidence>
<keyword evidence="4 7" id="KW-0812">Transmembrane</keyword>
<feature type="transmembrane region" description="Helical" evidence="7">
    <location>
        <begin position="444"/>
        <end position="466"/>
    </location>
</feature>
<keyword evidence="3" id="KW-1003">Cell membrane</keyword>
<evidence type="ECO:0000256" key="6">
    <source>
        <dbReference type="ARBA" id="ARBA00023136"/>
    </source>
</evidence>
<evidence type="ECO:0000313" key="9">
    <source>
        <dbReference type="Proteomes" id="UP000623269"/>
    </source>
</evidence>
<evidence type="ECO:0000256" key="1">
    <source>
        <dbReference type="ARBA" id="ARBA00004651"/>
    </source>
</evidence>
<proteinExistence type="inferred from homology"/>
<keyword evidence="9" id="KW-1185">Reference proteome</keyword>
<sequence length="501" mass="56987">MENIYKKIGNATKWSSLAEILAKLITPVTSMILARLLTPDAFGVVATVAMIFSFADMFTDSGFQKYLVQHEFNSNEEMYQSTTVAFWTNLTISFLLWGIIIIFSDSLAALVGNPGLGKTFRVACISLPVTSFSSIQMALYRRNLEFKTLFVVRITAVLIPLVVSIPLAIMLKSYWALIIGTICGHLSNAIILTVKSKWKPNLFFRFHILKQMLAFSIWSLVEAVSIWLTNYIGIFIVGVFLSTYHLGLYKTSMHTVNQIMTLITAATTPILFASLSRMQNNFKLFEDTFFKFQRHVGMLVIPMGVGIFMYHKLMTNLLLGSQWVEASEFIGLWALISSFKIVLSNYCSEVYRSVGRPRLSVMVQVTQIVVLIPLLLYGAKSGFEMLYILRSFVVIEMIIVNLTIMYLTVRISPRKMILNIVPFVFCSIIMALCALGLQHVSDNLIWSIISIFICVIIYFISLYCIFPETRSDLAPVLDKIERIVSRKVRRSIYMNKNFERD</sequence>
<protein>
    <submittedName>
        <fullName evidence="8">Lipopolysaccharide biosynthesis protein</fullName>
    </submittedName>
</protein>
<evidence type="ECO:0000256" key="5">
    <source>
        <dbReference type="ARBA" id="ARBA00022989"/>
    </source>
</evidence>
<keyword evidence="5 7" id="KW-1133">Transmembrane helix</keyword>
<dbReference type="Pfam" id="PF13440">
    <property type="entry name" value="Polysacc_synt_3"/>
    <property type="match status" value="1"/>
</dbReference>
<dbReference type="PANTHER" id="PTHR30250:SF10">
    <property type="entry name" value="LIPOPOLYSACCHARIDE BIOSYNTHESIS PROTEIN WZXC"/>
    <property type="match status" value="1"/>
</dbReference>
<dbReference type="InterPro" id="IPR050833">
    <property type="entry name" value="Poly_Biosynth_Transport"/>
</dbReference>
<dbReference type="RefSeq" id="WP_197659602.1">
    <property type="nucleotide sequence ID" value="NZ_JAEAGR010000001.1"/>
</dbReference>
<comment type="subcellular location">
    <subcellularLocation>
        <location evidence="1">Cell membrane</location>
        <topology evidence="1">Multi-pass membrane protein</topology>
    </subcellularLocation>
</comment>
<dbReference type="GO" id="GO:0005886">
    <property type="term" value="C:plasma membrane"/>
    <property type="evidence" value="ECO:0007669"/>
    <property type="project" value="UniProtKB-SubCell"/>
</dbReference>
<organism evidence="8 9">
    <name type="scientific">Mobilitalea sibirica</name>
    <dbReference type="NCBI Taxonomy" id="1462919"/>
    <lineage>
        <taxon>Bacteria</taxon>
        <taxon>Bacillati</taxon>
        <taxon>Bacillota</taxon>
        <taxon>Clostridia</taxon>
        <taxon>Lachnospirales</taxon>
        <taxon>Lachnospiraceae</taxon>
        <taxon>Mobilitalea</taxon>
    </lineage>
</organism>
<gene>
    <name evidence="8" type="ORF">I5677_00530</name>
</gene>
<dbReference type="Proteomes" id="UP000623269">
    <property type="component" value="Unassembled WGS sequence"/>
</dbReference>
<feature type="transmembrane region" description="Helical" evidence="7">
    <location>
        <begin position="359"/>
        <end position="379"/>
    </location>
</feature>
<keyword evidence="6 7" id="KW-0472">Membrane</keyword>
<comment type="similarity">
    <text evidence="2">Belongs to the polysaccharide synthase family.</text>
</comment>
<feature type="transmembrane region" description="Helical" evidence="7">
    <location>
        <begin position="296"/>
        <end position="314"/>
    </location>
</feature>
<feature type="transmembrane region" description="Helical" evidence="7">
    <location>
        <begin position="175"/>
        <end position="194"/>
    </location>
</feature>